<dbReference type="EMBL" id="CM056811">
    <property type="protein sequence ID" value="KAJ8636961.1"/>
    <property type="molecule type" value="Genomic_DNA"/>
</dbReference>
<organism evidence="1 2">
    <name type="scientific">Persea americana</name>
    <name type="common">Avocado</name>
    <dbReference type="NCBI Taxonomy" id="3435"/>
    <lineage>
        <taxon>Eukaryota</taxon>
        <taxon>Viridiplantae</taxon>
        <taxon>Streptophyta</taxon>
        <taxon>Embryophyta</taxon>
        <taxon>Tracheophyta</taxon>
        <taxon>Spermatophyta</taxon>
        <taxon>Magnoliopsida</taxon>
        <taxon>Magnoliidae</taxon>
        <taxon>Laurales</taxon>
        <taxon>Lauraceae</taxon>
        <taxon>Persea</taxon>
    </lineage>
</organism>
<keyword evidence="2" id="KW-1185">Reference proteome</keyword>
<evidence type="ECO:0000313" key="2">
    <source>
        <dbReference type="Proteomes" id="UP001234297"/>
    </source>
</evidence>
<dbReference type="Proteomes" id="UP001234297">
    <property type="component" value="Chromosome 3"/>
</dbReference>
<gene>
    <name evidence="1" type="ORF">MRB53_011228</name>
</gene>
<accession>A0ACC2LUA4</accession>
<name>A0ACC2LUA4_PERAE</name>
<sequence>MWFGSRITDFVSLHRPSLLFSSSIRFKIKGKASTSSLSFSKPKDSLLYEDCSEFLPWLQQKAGVEISSFLSVGTSTYGRSLFASRFIQAGDCILKVPYSVQIAPDNIHPDIGFFLSDDVANVARLALVVLAEQKMGQDSEWAHYINSLPRIGELHSTIFWSEDELEMVRQSAIYQETLAHKAFIEKEFFKVIPVLEQFPQKFEDTTLESFMHAYALVGSRAWGTSKGLSLIPFADFLNHDGVSETVLLSDEGKQISEAIADRDYDSGDQVFISYGKFSNTTLLLDFGFTLPCNIHDQVEIWMCVPQHDPLHTMKVELLHQHFMPTIKEFDSSQNSFIIREVRSARGKGRGIPQSLRAFARVLSATSLQELKDLATEAAQSDGRLARCPLKDRNKEIEAHRLLLSEITLMIQEYDTSIKSLEYMNSHTTNSRFALRRQMARDLLTGELRVLVDTWIITLLYKRFVGFYIKGKARVKKNGRWEGQV</sequence>
<proteinExistence type="predicted"/>
<comment type="caution">
    <text evidence="1">The sequence shown here is derived from an EMBL/GenBank/DDBJ whole genome shotgun (WGS) entry which is preliminary data.</text>
</comment>
<evidence type="ECO:0000313" key="1">
    <source>
        <dbReference type="EMBL" id="KAJ8636961.1"/>
    </source>
</evidence>
<reference evidence="1 2" key="1">
    <citation type="journal article" date="2022" name="Hortic Res">
        <title>A haplotype resolved chromosomal level avocado genome allows analysis of novel avocado genes.</title>
        <authorList>
            <person name="Nath O."/>
            <person name="Fletcher S.J."/>
            <person name="Hayward A."/>
            <person name="Shaw L.M."/>
            <person name="Masouleh A.K."/>
            <person name="Furtado A."/>
            <person name="Henry R.J."/>
            <person name="Mitter N."/>
        </authorList>
    </citation>
    <scope>NUCLEOTIDE SEQUENCE [LARGE SCALE GENOMIC DNA]</scope>
    <source>
        <strain evidence="2">cv. Hass</strain>
    </source>
</reference>
<protein>
    <submittedName>
        <fullName evidence="1">Uncharacterized protein</fullName>
    </submittedName>
</protein>